<sequence length="446" mass="48616">MINTAAGVVFDRDQLGIRPRSDKSGFTYSSRSYGVGAAVGLFSNFNEHSRVSTFQYQEIGYHTKINCIFNTSSQWGISPLVGAAQETNPLLPNVYLARGDTPDHEPYWQLQYSAVNDSNVVSINAHPNSDSTGNGTVVIATGNGPYNILNQTQCSIRFTPTLFNVSVDFTASVINVTPGHYAEDMDPTARTNATFTAWKCQTLLASLDDLPSSSSNISGCSNYTAQGQTGLGNIATRALRQLNDLSTLDTSLHRSDLGEMFLSDLQDETLFDVFNKTGSTPDIFKQIKSSTSDPNTSLQQDLKAYSIAQGLKSLLDDSLLAFASAQLVLNYNTSHQTTNATLAVEAVQVGTKGFVYTLFAFNNLLFLIYIEEMIRTRFWAALPDFDPNDLKSVLTASSMDGEGPLKEAGVVPSSKSGSMWGALFQNNKRDSLRVRLVKGSLQLMDE</sequence>
<dbReference type="EMBL" id="JBEFKJ010000010">
    <property type="protein sequence ID" value="KAL2043986.1"/>
    <property type="molecule type" value="Genomic_DNA"/>
</dbReference>
<comment type="caution">
    <text evidence="1">The sequence shown here is derived from an EMBL/GenBank/DDBJ whole genome shotgun (WGS) entry which is preliminary data.</text>
</comment>
<evidence type="ECO:0000313" key="2">
    <source>
        <dbReference type="Proteomes" id="UP001590950"/>
    </source>
</evidence>
<organism evidence="1 2">
    <name type="scientific">Stereocaulon virgatum</name>
    <dbReference type="NCBI Taxonomy" id="373712"/>
    <lineage>
        <taxon>Eukaryota</taxon>
        <taxon>Fungi</taxon>
        <taxon>Dikarya</taxon>
        <taxon>Ascomycota</taxon>
        <taxon>Pezizomycotina</taxon>
        <taxon>Lecanoromycetes</taxon>
        <taxon>OSLEUM clade</taxon>
        <taxon>Lecanoromycetidae</taxon>
        <taxon>Lecanorales</taxon>
        <taxon>Lecanorineae</taxon>
        <taxon>Stereocaulaceae</taxon>
        <taxon>Stereocaulon</taxon>
    </lineage>
</organism>
<gene>
    <name evidence="1" type="ORF">N7G274_003506</name>
</gene>
<keyword evidence="2" id="KW-1185">Reference proteome</keyword>
<reference evidence="1 2" key="1">
    <citation type="submission" date="2024-09" db="EMBL/GenBank/DDBJ databases">
        <title>Rethinking Asexuality: The Enigmatic Case of Functional Sexual Genes in Lepraria (Stereocaulaceae).</title>
        <authorList>
            <person name="Doellman M."/>
            <person name="Sun Y."/>
            <person name="Barcenas-Pena A."/>
            <person name="Lumbsch H.T."/>
            <person name="Grewe F."/>
        </authorList>
    </citation>
    <scope>NUCLEOTIDE SEQUENCE [LARGE SCALE GENOMIC DNA]</scope>
    <source>
        <strain evidence="1 2">Mercado 3170</strain>
    </source>
</reference>
<name>A0ABR4AGL3_9LECA</name>
<dbReference type="Proteomes" id="UP001590950">
    <property type="component" value="Unassembled WGS sequence"/>
</dbReference>
<proteinExistence type="predicted"/>
<accession>A0ABR4AGL3</accession>
<evidence type="ECO:0000313" key="1">
    <source>
        <dbReference type="EMBL" id="KAL2043986.1"/>
    </source>
</evidence>
<protein>
    <submittedName>
        <fullName evidence="1">Uncharacterized protein</fullName>
    </submittedName>
</protein>